<dbReference type="CTD" id="20206644"/>
<evidence type="ECO:0000313" key="4">
    <source>
        <dbReference type="Proteomes" id="UP000015101"/>
    </source>
</evidence>
<sequence>MKRFFKIGIIVILVNIKGIVQQAGPCFECNRIICTFQNCTFASINSTIPRLKRRPTLTEIRFQNVTAGSLQPSFFDRLKVGKVTFKNSTIKNELSKQMFVNVIKMDQFDVSQTPSLLKSLWSDIDFVTPLIDILKIITISEAPSHQFLTSTLKLKFLEKLRLAHMNFPDIQAIFEFTNLHKTVTFLEFENITNLEFNEQIFKKFIRMETLIEKICPNVVIKRDFSNIMNDLNPNVQMSKKENQQYIDNMRSSEQNFDRNHGEAETDPFKIPNDYGNDIYNEVLTTSVYDKLIGKTPVLPMCSDGYAHISNDDNVLIKCFVSGDPPVEVTVKLPNGNKLYFNRSHRSLRYTAEHRSYNHNHELEGVYECYAANMYGVSDVLVFNSQRRNFERFRISDSDIPNSKFPVVRGQRWNKLYPGCFIQYEEKHHDEIIKYKTKIYASNYNPNNKMKNN</sequence>
<dbReference type="HOGENOM" id="CLU_605922_0_0_1"/>
<evidence type="ECO:0000313" key="2">
    <source>
        <dbReference type="EMBL" id="ESN97363.1"/>
    </source>
</evidence>
<reference evidence="4" key="1">
    <citation type="submission" date="2012-12" db="EMBL/GenBank/DDBJ databases">
        <authorList>
            <person name="Hellsten U."/>
            <person name="Grimwood J."/>
            <person name="Chapman J.A."/>
            <person name="Shapiro H."/>
            <person name="Aerts A."/>
            <person name="Otillar R.P."/>
            <person name="Terry A.Y."/>
            <person name="Boore J.L."/>
            <person name="Simakov O."/>
            <person name="Marletaz F."/>
            <person name="Cho S.-J."/>
            <person name="Edsinger-Gonzales E."/>
            <person name="Havlak P."/>
            <person name="Kuo D.-H."/>
            <person name="Larsson T."/>
            <person name="Lv J."/>
            <person name="Arendt D."/>
            <person name="Savage R."/>
            <person name="Osoegawa K."/>
            <person name="de Jong P."/>
            <person name="Lindberg D.R."/>
            <person name="Seaver E.C."/>
            <person name="Weisblat D.A."/>
            <person name="Putnam N.H."/>
            <person name="Grigoriev I.V."/>
            <person name="Rokhsar D.S."/>
        </authorList>
    </citation>
    <scope>NUCLEOTIDE SEQUENCE</scope>
</reference>
<proteinExistence type="predicted"/>
<dbReference type="EnsemblMetazoa" id="HelroT178151">
    <property type="protein sequence ID" value="HelroP178151"/>
    <property type="gene ID" value="HelroG178151"/>
</dbReference>
<reference evidence="2 4" key="2">
    <citation type="journal article" date="2013" name="Nature">
        <title>Insights into bilaterian evolution from three spiralian genomes.</title>
        <authorList>
            <person name="Simakov O."/>
            <person name="Marletaz F."/>
            <person name="Cho S.J."/>
            <person name="Edsinger-Gonzales E."/>
            <person name="Havlak P."/>
            <person name="Hellsten U."/>
            <person name="Kuo D.H."/>
            <person name="Larsson T."/>
            <person name="Lv J."/>
            <person name="Arendt D."/>
            <person name="Savage R."/>
            <person name="Osoegawa K."/>
            <person name="de Jong P."/>
            <person name="Grimwood J."/>
            <person name="Chapman J.A."/>
            <person name="Shapiro H."/>
            <person name="Aerts A."/>
            <person name="Otillar R.P."/>
            <person name="Terry A.Y."/>
            <person name="Boore J.L."/>
            <person name="Grigoriev I.V."/>
            <person name="Lindberg D.R."/>
            <person name="Seaver E.C."/>
            <person name="Weisblat D.A."/>
            <person name="Putnam N.H."/>
            <person name="Rokhsar D.S."/>
        </authorList>
    </citation>
    <scope>NUCLEOTIDE SEQUENCE</scope>
</reference>
<dbReference type="InterPro" id="IPR013783">
    <property type="entry name" value="Ig-like_fold"/>
</dbReference>
<evidence type="ECO:0000256" key="1">
    <source>
        <dbReference type="SAM" id="SignalP"/>
    </source>
</evidence>
<reference evidence="3" key="3">
    <citation type="submission" date="2015-06" db="UniProtKB">
        <authorList>
            <consortium name="EnsemblMetazoa"/>
        </authorList>
    </citation>
    <scope>IDENTIFICATION</scope>
</reference>
<evidence type="ECO:0000313" key="3">
    <source>
        <dbReference type="EnsemblMetazoa" id="HelroP178151"/>
    </source>
</evidence>
<dbReference type="EMBL" id="AMQM01006311">
    <property type="status" value="NOT_ANNOTATED_CDS"/>
    <property type="molecule type" value="Genomic_DNA"/>
</dbReference>
<evidence type="ECO:0008006" key="5">
    <source>
        <dbReference type="Google" id="ProtNLM"/>
    </source>
</evidence>
<dbReference type="AlphaFoldDB" id="T1FCU5"/>
<name>T1FCU5_HELRO</name>
<dbReference type="SUPFAM" id="SSF48726">
    <property type="entry name" value="Immunoglobulin"/>
    <property type="match status" value="1"/>
</dbReference>
<feature type="signal peptide" evidence="1">
    <location>
        <begin position="1"/>
        <end position="22"/>
    </location>
</feature>
<dbReference type="RefSeq" id="XP_009024538.1">
    <property type="nucleotide sequence ID" value="XM_009026290.1"/>
</dbReference>
<feature type="chain" id="PRO_5010980486" description="Ig-like domain-containing protein" evidence="1">
    <location>
        <begin position="23"/>
        <end position="452"/>
    </location>
</feature>
<dbReference type="Gene3D" id="2.60.40.10">
    <property type="entry name" value="Immunoglobulins"/>
    <property type="match status" value="1"/>
</dbReference>
<dbReference type="InParanoid" id="T1FCU5"/>
<keyword evidence="4" id="KW-1185">Reference proteome</keyword>
<organism evidence="3 4">
    <name type="scientific">Helobdella robusta</name>
    <name type="common">Californian leech</name>
    <dbReference type="NCBI Taxonomy" id="6412"/>
    <lineage>
        <taxon>Eukaryota</taxon>
        <taxon>Metazoa</taxon>
        <taxon>Spiralia</taxon>
        <taxon>Lophotrochozoa</taxon>
        <taxon>Annelida</taxon>
        <taxon>Clitellata</taxon>
        <taxon>Hirudinea</taxon>
        <taxon>Rhynchobdellida</taxon>
        <taxon>Glossiphoniidae</taxon>
        <taxon>Helobdella</taxon>
    </lineage>
</organism>
<dbReference type="EMBL" id="KB097379">
    <property type="protein sequence ID" value="ESN97363.1"/>
    <property type="molecule type" value="Genomic_DNA"/>
</dbReference>
<protein>
    <recommendedName>
        <fullName evidence="5">Ig-like domain-containing protein</fullName>
    </recommendedName>
</protein>
<gene>
    <name evidence="3" type="primary">20206644</name>
    <name evidence="2" type="ORF">HELRODRAFT_178151</name>
</gene>
<dbReference type="InterPro" id="IPR036179">
    <property type="entry name" value="Ig-like_dom_sf"/>
</dbReference>
<accession>T1FCU5</accession>
<dbReference type="Proteomes" id="UP000015101">
    <property type="component" value="Unassembled WGS sequence"/>
</dbReference>
<dbReference type="GeneID" id="20206644"/>
<keyword evidence="1" id="KW-0732">Signal</keyword>
<dbReference type="KEGG" id="hro:HELRODRAFT_178151"/>